<dbReference type="InterPro" id="IPR036388">
    <property type="entry name" value="WH-like_DNA-bd_sf"/>
</dbReference>
<evidence type="ECO:0000256" key="4">
    <source>
        <dbReference type="PIRSR" id="PIRSR005739-1"/>
    </source>
</evidence>
<dbReference type="Pfam" id="PF00891">
    <property type="entry name" value="Methyltransf_2"/>
    <property type="match status" value="1"/>
</dbReference>
<keyword evidence="2 7" id="KW-0808">Transferase</keyword>
<dbReference type="PROSITE" id="PS51683">
    <property type="entry name" value="SAM_OMT_II"/>
    <property type="match status" value="1"/>
</dbReference>
<dbReference type="Proteomes" id="UP000238634">
    <property type="component" value="Unassembled WGS sequence"/>
</dbReference>
<keyword evidence="3" id="KW-0949">S-adenosyl-L-methionine</keyword>
<evidence type="ECO:0000313" key="8">
    <source>
        <dbReference type="Proteomes" id="UP000238634"/>
    </source>
</evidence>
<evidence type="ECO:0000259" key="6">
    <source>
        <dbReference type="Pfam" id="PF08100"/>
    </source>
</evidence>
<dbReference type="InterPro" id="IPR016461">
    <property type="entry name" value="COMT-like"/>
</dbReference>
<dbReference type="InterPro" id="IPR001077">
    <property type="entry name" value="COMT_C"/>
</dbReference>
<keyword evidence="8" id="KW-1185">Reference proteome</keyword>
<dbReference type="OrthoDB" id="7418600at2"/>
<dbReference type="AlphaFoldDB" id="A0A2T1DBE8"/>
<feature type="active site" description="Proton acceptor" evidence="4">
    <location>
        <position position="245"/>
    </location>
</feature>
<dbReference type="GO" id="GO:0046983">
    <property type="term" value="F:protein dimerization activity"/>
    <property type="evidence" value="ECO:0007669"/>
    <property type="project" value="InterPro"/>
</dbReference>
<accession>A0A2T1DBE8</accession>
<feature type="domain" description="O-methyltransferase dimerisation" evidence="6">
    <location>
        <begin position="9"/>
        <end position="81"/>
    </location>
</feature>
<evidence type="ECO:0000256" key="2">
    <source>
        <dbReference type="ARBA" id="ARBA00022679"/>
    </source>
</evidence>
<dbReference type="GO" id="GO:0032259">
    <property type="term" value="P:methylation"/>
    <property type="evidence" value="ECO:0007669"/>
    <property type="project" value="UniProtKB-KW"/>
</dbReference>
<dbReference type="STRING" id="1920490.GCA_001895925_00536"/>
<dbReference type="GO" id="GO:0008171">
    <property type="term" value="F:O-methyltransferase activity"/>
    <property type="evidence" value="ECO:0007669"/>
    <property type="project" value="InterPro"/>
</dbReference>
<dbReference type="SUPFAM" id="SSF46785">
    <property type="entry name" value="Winged helix' DNA-binding domain"/>
    <property type="match status" value="1"/>
</dbReference>
<dbReference type="InterPro" id="IPR012967">
    <property type="entry name" value="COMT_dimerisation"/>
</dbReference>
<reference evidence="7 8" key="2">
    <citation type="submission" date="2018-03" db="EMBL/GenBank/DDBJ databases">
        <title>The ancient ancestry and fast evolution of plastids.</title>
        <authorList>
            <person name="Moore K.R."/>
            <person name="Magnabosco C."/>
            <person name="Momper L."/>
            <person name="Gold D.A."/>
            <person name="Bosak T."/>
            <person name="Fournier G.P."/>
        </authorList>
    </citation>
    <scope>NUCLEOTIDE SEQUENCE [LARGE SCALE GENOMIC DNA]</scope>
    <source>
        <strain evidence="7 8">ULC007</strain>
    </source>
</reference>
<evidence type="ECO:0000256" key="1">
    <source>
        <dbReference type="ARBA" id="ARBA00022603"/>
    </source>
</evidence>
<organism evidence="7 8">
    <name type="scientific">Phormidesmis priestleyi ULC007</name>
    <dbReference type="NCBI Taxonomy" id="1920490"/>
    <lineage>
        <taxon>Bacteria</taxon>
        <taxon>Bacillati</taxon>
        <taxon>Cyanobacteriota</taxon>
        <taxon>Cyanophyceae</taxon>
        <taxon>Leptolyngbyales</taxon>
        <taxon>Leptolyngbyaceae</taxon>
        <taxon>Phormidesmis</taxon>
    </lineage>
</organism>
<gene>
    <name evidence="7" type="ORF">C7B65_17800</name>
</gene>
<dbReference type="SUPFAM" id="SSF53335">
    <property type="entry name" value="S-adenosyl-L-methionine-dependent methyltransferases"/>
    <property type="match status" value="1"/>
</dbReference>
<dbReference type="Gene3D" id="3.40.50.150">
    <property type="entry name" value="Vaccinia Virus protein VP39"/>
    <property type="match status" value="1"/>
</dbReference>
<dbReference type="PIRSF" id="PIRSF005739">
    <property type="entry name" value="O-mtase"/>
    <property type="match status" value="1"/>
</dbReference>
<keyword evidence="1 7" id="KW-0489">Methyltransferase</keyword>
<dbReference type="PANTHER" id="PTHR43712:SF2">
    <property type="entry name" value="O-METHYLTRANSFERASE CICE"/>
    <property type="match status" value="1"/>
</dbReference>
<protein>
    <submittedName>
        <fullName evidence="7">Methyltransferase</fullName>
    </submittedName>
</protein>
<dbReference type="InterPro" id="IPR036390">
    <property type="entry name" value="WH_DNA-bd_sf"/>
</dbReference>
<dbReference type="EMBL" id="PVWG01000024">
    <property type="protein sequence ID" value="PSB17774.1"/>
    <property type="molecule type" value="Genomic_DNA"/>
</dbReference>
<sequence length="336" mass="36343">MPPQVVMLQMANAYRVSQAIHVAAKLGIADLLTDGAKSISTLAEATQTHPQSLYRLLRSLASMGIFAETETGDFEMTPRGATLQSGGSGSLRDYAIVAGEQWHWQTWGDVLYSVKTGKPAFDHVYGMEFLDYFAQNPDLASTFDRSMVSLLETIDTSILANYDFSDAGTIVEIGIPGGYGNLLARILTANPVLRGVFFDLAPGLELAKTLLTEQGVYDRCQLVEGEPFSSLPKGGDLYILKNFIHDFNDQDAGRVLKHCCEAMDDTAKLLVVEMVIPPGNAPALGKIVDIEALIMSSGGYERTEAQYRSLFAAAGLTVINVISSRSPFSIIEAVCA</sequence>
<comment type="caution">
    <text evidence="7">The sequence shown here is derived from an EMBL/GenBank/DDBJ whole genome shotgun (WGS) entry which is preliminary data.</text>
</comment>
<reference evidence="7 8" key="1">
    <citation type="submission" date="2018-02" db="EMBL/GenBank/DDBJ databases">
        <authorList>
            <person name="Cohen D.B."/>
            <person name="Kent A.D."/>
        </authorList>
    </citation>
    <scope>NUCLEOTIDE SEQUENCE [LARGE SCALE GENOMIC DNA]</scope>
    <source>
        <strain evidence="7 8">ULC007</strain>
    </source>
</reference>
<dbReference type="Gene3D" id="1.10.287.1350">
    <property type="match status" value="1"/>
</dbReference>
<dbReference type="Pfam" id="PF08100">
    <property type="entry name" value="Dimerisation"/>
    <property type="match status" value="1"/>
</dbReference>
<evidence type="ECO:0000256" key="3">
    <source>
        <dbReference type="ARBA" id="ARBA00022691"/>
    </source>
</evidence>
<evidence type="ECO:0000259" key="5">
    <source>
        <dbReference type="Pfam" id="PF00891"/>
    </source>
</evidence>
<proteinExistence type="predicted"/>
<feature type="domain" description="O-methyltransferase C-terminal" evidence="5">
    <location>
        <begin position="108"/>
        <end position="316"/>
    </location>
</feature>
<evidence type="ECO:0000313" key="7">
    <source>
        <dbReference type="EMBL" id="PSB17774.1"/>
    </source>
</evidence>
<dbReference type="Gene3D" id="1.10.10.10">
    <property type="entry name" value="Winged helix-like DNA-binding domain superfamily/Winged helix DNA-binding domain"/>
    <property type="match status" value="1"/>
</dbReference>
<name>A0A2T1DBE8_9CYAN</name>
<dbReference type="PANTHER" id="PTHR43712">
    <property type="entry name" value="PUTATIVE (AFU_ORTHOLOGUE AFUA_4G14580)-RELATED"/>
    <property type="match status" value="1"/>
</dbReference>
<dbReference type="InterPro" id="IPR029063">
    <property type="entry name" value="SAM-dependent_MTases_sf"/>
</dbReference>